<dbReference type="InterPro" id="IPR008274">
    <property type="entry name" value="AldOxase/xan_DH_MoCoBD1"/>
</dbReference>
<dbReference type="PANTHER" id="PTHR11908:SF132">
    <property type="entry name" value="ALDEHYDE OXIDASE 1-RELATED"/>
    <property type="match status" value="1"/>
</dbReference>
<keyword evidence="1" id="KW-0500">Molybdenum</keyword>
<sequence>MTERLEAREKVTGTARYAFEYPVENVAYAAAVQASVGRGEIVAVDTEAAMALPGVLAVLSHENAPELNDHADGELALFQSPKVSYRGQFVAAVVGETLETAREAARRVRVEYAAEPPDVRLRTDHPGLYKPDVVNPVYPSDTEQGEPEEGFDGSAVRVDVTYRTPAEHNNAMEPHTTLAQWNDDGGLTLYDSTQGASGVRRIVAELFGLDGAQVRVVAPHVGGGFGSKGTARPSVVLAAMAARVVGRPVKFAVPRQQMFATTGYRTPTIQRMRLGADDDGHLTAILHDVFEQTSTVKEFAEQTATPTRVMYRAPNRRTSHRLVRLDVPTPSWMRAPGETPGMYALESVMDEVAVASGIDPVELRIRNDTDREPESGLPFSSRNLVACLQEGAARFGWADRDPAPGARREGRKLIGMGVAASTYPAYMQPNRASARAEPDGTFTVRIAAADIGTGARTALALIAAETLKADLHAVTVELGDSSLPRASTAGGSSGTASWGTAVVRACEALRAKLNSGSGGRGGSSPHMEDGGSGGRGGSSPHMEDGGSPGHGGSSAHTENGAVPPEGIEASADTTEEVKGRDKYARHAFGAQFAEVEVDVDTGEVRVRRLLGVFAAGRIINPRTARSQFIGGMTMGLGMALMEESVMDEEFGDFLNRDLAQYHVPACADVRDIDAIWVEESDPHLNPMGSKGIGEIGIVGTAAAIGNAVHHATGVRVRTLPITPGRLLPHL</sequence>
<dbReference type="SMART" id="SM01008">
    <property type="entry name" value="Ald_Xan_dh_C"/>
    <property type="match status" value="1"/>
</dbReference>
<comment type="caution">
    <text evidence="5">The sequence shown here is derived from an EMBL/GenBank/DDBJ whole genome shotgun (WGS) entry which is preliminary data.</text>
</comment>
<dbReference type="EMBL" id="BAABAS010000006">
    <property type="protein sequence ID" value="GAA4231667.1"/>
    <property type="molecule type" value="Genomic_DNA"/>
</dbReference>
<dbReference type="InterPro" id="IPR037165">
    <property type="entry name" value="AldOxase/xan_DH_Mopterin-bd_sf"/>
</dbReference>
<accession>A0ABP8C106</accession>
<evidence type="ECO:0000313" key="5">
    <source>
        <dbReference type="EMBL" id="GAA4231667.1"/>
    </source>
</evidence>
<reference evidence="6" key="1">
    <citation type="journal article" date="2019" name="Int. J. Syst. Evol. Microbiol.">
        <title>The Global Catalogue of Microorganisms (GCM) 10K type strain sequencing project: providing services to taxonomists for standard genome sequencing and annotation.</title>
        <authorList>
            <consortium name="The Broad Institute Genomics Platform"/>
            <consortium name="The Broad Institute Genome Sequencing Center for Infectious Disease"/>
            <person name="Wu L."/>
            <person name="Ma J."/>
        </authorList>
    </citation>
    <scope>NUCLEOTIDE SEQUENCE [LARGE SCALE GENOMIC DNA]</scope>
    <source>
        <strain evidence="6">JCM 17440</strain>
    </source>
</reference>
<protein>
    <submittedName>
        <fullName evidence="5">Xanthine dehydrogenase family protein molybdopterin-binding subunit</fullName>
    </submittedName>
</protein>
<feature type="region of interest" description="Disordered" evidence="3">
    <location>
        <begin position="513"/>
        <end position="566"/>
    </location>
</feature>
<dbReference type="PANTHER" id="PTHR11908">
    <property type="entry name" value="XANTHINE DEHYDROGENASE"/>
    <property type="match status" value="1"/>
</dbReference>
<dbReference type="Proteomes" id="UP001501710">
    <property type="component" value="Unassembled WGS sequence"/>
</dbReference>
<dbReference type="InterPro" id="IPR046867">
    <property type="entry name" value="AldOxase/xan_DH_MoCoBD2"/>
</dbReference>
<dbReference type="InterPro" id="IPR000674">
    <property type="entry name" value="Ald_Oxase/Xan_DH_a/b"/>
</dbReference>
<dbReference type="InterPro" id="IPR036856">
    <property type="entry name" value="Ald_Oxase/Xan_DH_a/b_sf"/>
</dbReference>
<dbReference type="Gene3D" id="3.90.1170.50">
    <property type="entry name" value="Aldehyde oxidase/xanthine dehydrogenase, a/b hammerhead"/>
    <property type="match status" value="1"/>
</dbReference>
<evidence type="ECO:0000313" key="6">
    <source>
        <dbReference type="Proteomes" id="UP001501710"/>
    </source>
</evidence>
<organism evidence="5 6">
    <name type="scientific">Actinomadura meridiana</name>
    <dbReference type="NCBI Taxonomy" id="559626"/>
    <lineage>
        <taxon>Bacteria</taxon>
        <taxon>Bacillati</taxon>
        <taxon>Actinomycetota</taxon>
        <taxon>Actinomycetes</taxon>
        <taxon>Streptosporangiales</taxon>
        <taxon>Thermomonosporaceae</taxon>
        <taxon>Actinomadura</taxon>
    </lineage>
</organism>
<dbReference type="Gene3D" id="3.30.365.10">
    <property type="entry name" value="Aldehyde oxidase/xanthine dehydrogenase, molybdopterin binding domain"/>
    <property type="match status" value="4"/>
</dbReference>
<keyword evidence="2" id="KW-0560">Oxidoreductase</keyword>
<dbReference type="SUPFAM" id="SSF56003">
    <property type="entry name" value="Molybdenum cofactor-binding domain"/>
    <property type="match status" value="1"/>
</dbReference>
<dbReference type="RefSeq" id="WP_344896061.1">
    <property type="nucleotide sequence ID" value="NZ_BAABAS010000006.1"/>
</dbReference>
<dbReference type="Pfam" id="PF02738">
    <property type="entry name" value="MoCoBD_1"/>
    <property type="match status" value="1"/>
</dbReference>
<keyword evidence="6" id="KW-1185">Reference proteome</keyword>
<evidence type="ECO:0000256" key="1">
    <source>
        <dbReference type="ARBA" id="ARBA00022505"/>
    </source>
</evidence>
<evidence type="ECO:0000256" key="3">
    <source>
        <dbReference type="SAM" id="MobiDB-lite"/>
    </source>
</evidence>
<feature type="domain" description="Aldehyde oxidase/xanthine dehydrogenase a/b hammerhead" evidence="4">
    <location>
        <begin position="12"/>
        <end position="116"/>
    </location>
</feature>
<evidence type="ECO:0000256" key="2">
    <source>
        <dbReference type="ARBA" id="ARBA00023002"/>
    </source>
</evidence>
<proteinExistence type="predicted"/>
<dbReference type="Pfam" id="PF01315">
    <property type="entry name" value="Ald_Xan_dh_C"/>
    <property type="match status" value="1"/>
</dbReference>
<gene>
    <name evidence="5" type="ORF">GCM10022254_29470</name>
</gene>
<dbReference type="Pfam" id="PF20256">
    <property type="entry name" value="MoCoBD_2"/>
    <property type="match status" value="1"/>
</dbReference>
<dbReference type="InterPro" id="IPR016208">
    <property type="entry name" value="Ald_Oxase/xanthine_DH-like"/>
</dbReference>
<feature type="region of interest" description="Disordered" evidence="3">
    <location>
        <begin position="121"/>
        <end position="153"/>
    </location>
</feature>
<evidence type="ECO:0000259" key="4">
    <source>
        <dbReference type="SMART" id="SM01008"/>
    </source>
</evidence>
<name>A0ABP8C106_9ACTN</name>
<dbReference type="SUPFAM" id="SSF54665">
    <property type="entry name" value="CO dehydrogenase molybdoprotein N-domain-like"/>
    <property type="match status" value="1"/>
</dbReference>